<evidence type="ECO:0000256" key="1">
    <source>
        <dbReference type="ARBA" id="ARBA00023172"/>
    </source>
</evidence>
<dbReference type="EMBL" id="LYMM01000073">
    <property type="protein sequence ID" value="PNU02537.1"/>
    <property type="molecule type" value="Genomic_DNA"/>
</dbReference>
<evidence type="ECO:0000256" key="2">
    <source>
        <dbReference type="SAM" id="MobiDB-lite"/>
    </source>
</evidence>
<sequence length="94" mass="10273">MISSPAGSFFLAGELTEAQRVVAEALIKVAMATGCRRNELLTAEPKQINGTRLHLWETKTDTPRTIPMSEQTSPQSPRVREVPLLGPLGSDKRS</sequence>
<gene>
    <name evidence="3" type="ORF">A8V01_09165</name>
</gene>
<dbReference type="GO" id="GO:0003677">
    <property type="term" value="F:DNA binding"/>
    <property type="evidence" value="ECO:0007669"/>
    <property type="project" value="InterPro"/>
</dbReference>
<dbReference type="InterPro" id="IPR011010">
    <property type="entry name" value="DNA_brk_join_enz"/>
</dbReference>
<dbReference type="AlphaFoldDB" id="A0A2K2FUR5"/>
<name>A0A2K2FUR5_9SPHN</name>
<dbReference type="Proteomes" id="UP000236327">
    <property type="component" value="Unassembled WGS sequence"/>
</dbReference>
<dbReference type="Gene3D" id="1.10.443.10">
    <property type="entry name" value="Intergrase catalytic core"/>
    <property type="match status" value="1"/>
</dbReference>
<reference evidence="3 4" key="1">
    <citation type="submission" date="2016-05" db="EMBL/GenBank/DDBJ databases">
        <title>Complete genome sequence of Novosphingobium guangzhouense SA925(T).</title>
        <authorList>
            <person name="Sha S."/>
        </authorList>
    </citation>
    <scope>NUCLEOTIDE SEQUENCE [LARGE SCALE GENOMIC DNA]</scope>
    <source>
        <strain evidence="3 4">SA925</strain>
    </source>
</reference>
<accession>A0A2K2FUR5</accession>
<organism evidence="3 4">
    <name type="scientific">Novosphingobium guangzhouense</name>
    <dbReference type="NCBI Taxonomy" id="1850347"/>
    <lineage>
        <taxon>Bacteria</taxon>
        <taxon>Pseudomonadati</taxon>
        <taxon>Pseudomonadota</taxon>
        <taxon>Alphaproteobacteria</taxon>
        <taxon>Sphingomonadales</taxon>
        <taxon>Sphingomonadaceae</taxon>
        <taxon>Novosphingobium</taxon>
    </lineage>
</organism>
<evidence type="ECO:0000313" key="3">
    <source>
        <dbReference type="EMBL" id="PNU02537.1"/>
    </source>
</evidence>
<keyword evidence="1" id="KW-0233">DNA recombination</keyword>
<evidence type="ECO:0008006" key="5">
    <source>
        <dbReference type="Google" id="ProtNLM"/>
    </source>
</evidence>
<keyword evidence="4" id="KW-1185">Reference proteome</keyword>
<evidence type="ECO:0000313" key="4">
    <source>
        <dbReference type="Proteomes" id="UP000236327"/>
    </source>
</evidence>
<dbReference type="InterPro" id="IPR013762">
    <property type="entry name" value="Integrase-like_cat_sf"/>
</dbReference>
<protein>
    <recommendedName>
        <fullName evidence="5">Tyr recombinase domain-containing protein</fullName>
    </recommendedName>
</protein>
<proteinExistence type="predicted"/>
<feature type="region of interest" description="Disordered" evidence="2">
    <location>
        <begin position="52"/>
        <end position="94"/>
    </location>
</feature>
<dbReference type="GO" id="GO:0015074">
    <property type="term" value="P:DNA integration"/>
    <property type="evidence" value="ECO:0007669"/>
    <property type="project" value="InterPro"/>
</dbReference>
<dbReference type="SUPFAM" id="SSF56349">
    <property type="entry name" value="DNA breaking-rejoining enzymes"/>
    <property type="match status" value="1"/>
</dbReference>
<comment type="caution">
    <text evidence="3">The sequence shown here is derived from an EMBL/GenBank/DDBJ whole genome shotgun (WGS) entry which is preliminary data.</text>
</comment>
<dbReference type="GO" id="GO:0006310">
    <property type="term" value="P:DNA recombination"/>
    <property type="evidence" value="ECO:0007669"/>
    <property type="project" value="UniProtKB-KW"/>
</dbReference>